<dbReference type="InterPro" id="IPR000086">
    <property type="entry name" value="NUDIX_hydrolase_dom"/>
</dbReference>
<feature type="compositionally biased region" description="Basic residues" evidence="12">
    <location>
        <begin position="225"/>
        <end position="234"/>
    </location>
</feature>
<dbReference type="GO" id="GO:0035539">
    <property type="term" value="F:8-oxo-7,8-dihydrodeoxyguanosine triphosphate pyrophosphatase activity"/>
    <property type="evidence" value="ECO:0007669"/>
    <property type="project" value="UniProtKB-EC"/>
</dbReference>
<evidence type="ECO:0000256" key="1">
    <source>
        <dbReference type="ARBA" id="ARBA00001946"/>
    </source>
</evidence>
<dbReference type="PANTHER" id="PTHR47707">
    <property type="entry name" value="8-OXO-DGTP DIPHOSPHATASE"/>
    <property type="match status" value="1"/>
</dbReference>
<dbReference type="Gene3D" id="3.90.79.10">
    <property type="entry name" value="Nucleoside Triphosphate Pyrophosphohydrolase"/>
    <property type="match status" value="1"/>
</dbReference>
<dbReference type="GO" id="GO:0006260">
    <property type="term" value="P:DNA replication"/>
    <property type="evidence" value="ECO:0007669"/>
    <property type="project" value="UniProtKB-KW"/>
</dbReference>
<keyword evidence="4" id="KW-0235">DNA replication</keyword>
<dbReference type="EC" id="3.6.1.55" evidence="11"/>
<dbReference type="STRING" id="1300347.I601_2147"/>
<dbReference type="InterPro" id="IPR015797">
    <property type="entry name" value="NUDIX_hydrolase-like_dom_sf"/>
</dbReference>
<evidence type="ECO:0000259" key="13">
    <source>
        <dbReference type="PROSITE" id="PS51462"/>
    </source>
</evidence>
<evidence type="ECO:0000256" key="6">
    <source>
        <dbReference type="ARBA" id="ARBA00022763"/>
    </source>
</evidence>
<evidence type="ECO:0000256" key="5">
    <source>
        <dbReference type="ARBA" id="ARBA00022723"/>
    </source>
</evidence>
<evidence type="ECO:0000313" key="14">
    <source>
        <dbReference type="EMBL" id="ANH38572.1"/>
    </source>
</evidence>
<dbReference type="GO" id="GO:0046872">
    <property type="term" value="F:metal ion binding"/>
    <property type="evidence" value="ECO:0007669"/>
    <property type="project" value="UniProtKB-KW"/>
</dbReference>
<dbReference type="PROSITE" id="PS51462">
    <property type="entry name" value="NUDIX"/>
    <property type="match status" value="1"/>
</dbReference>
<evidence type="ECO:0000256" key="2">
    <source>
        <dbReference type="ARBA" id="ARBA00005582"/>
    </source>
</evidence>
<evidence type="ECO:0000256" key="9">
    <source>
        <dbReference type="ARBA" id="ARBA00023204"/>
    </source>
</evidence>
<dbReference type="InterPro" id="IPR047127">
    <property type="entry name" value="MutT-like"/>
</dbReference>
<accession>A0A1A9GLM8</accession>
<keyword evidence="6" id="KW-0227">DNA damage</keyword>
<evidence type="ECO:0000256" key="10">
    <source>
        <dbReference type="ARBA" id="ARBA00035861"/>
    </source>
</evidence>
<dbReference type="Proteomes" id="UP000077868">
    <property type="component" value="Chromosome"/>
</dbReference>
<evidence type="ECO:0000256" key="3">
    <source>
        <dbReference type="ARBA" id="ARBA00022457"/>
    </source>
</evidence>
<gene>
    <name evidence="14" type="primary">nudG_1</name>
    <name evidence="14" type="ORF">I601_2147</name>
</gene>
<dbReference type="KEGG" id="ndk:I601_2147"/>
<dbReference type="OrthoDB" id="9804442at2"/>
<dbReference type="GO" id="GO:0008413">
    <property type="term" value="F:8-oxo-7,8-dihydroguanosine triphosphate pyrophosphatase activity"/>
    <property type="evidence" value="ECO:0007669"/>
    <property type="project" value="TreeGrafter"/>
</dbReference>
<dbReference type="RefSeq" id="WP_068109226.1">
    <property type="nucleotide sequence ID" value="NZ_CP015079.1"/>
</dbReference>
<dbReference type="GO" id="GO:0044716">
    <property type="term" value="F:8-oxo-GDP phosphatase activity"/>
    <property type="evidence" value="ECO:0007669"/>
    <property type="project" value="TreeGrafter"/>
</dbReference>
<feature type="domain" description="Nudix hydrolase" evidence="13">
    <location>
        <begin position="3"/>
        <end position="129"/>
    </location>
</feature>
<sequence length="234" mass="25281">MGERQLVVGAAIVRGARVLAARRTTPAAAAGRYELPGGKVEPGELPSAALEREIVEELDCEIEVTTWLAGTSPISDILELRIAVARLVAGEPEPHEHDRLIWVGADELDGPDGPDWMDADRPFLPELAHVLRAAATAQRRAVLFDEDDAAAVLRRLRADGYDAELERERLAGEDDDEDHPWAVLTDAPGFIVEMLVDEHDGWLDEDAGAPAPPPVAPLDLPTAPRRIKRPGAGS</sequence>
<dbReference type="EMBL" id="CP015079">
    <property type="protein sequence ID" value="ANH38572.1"/>
    <property type="molecule type" value="Genomic_DNA"/>
</dbReference>
<dbReference type="GO" id="GO:0006281">
    <property type="term" value="P:DNA repair"/>
    <property type="evidence" value="ECO:0007669"/>
    <property type="project" value="UniProtKB-KW"/>
</dbReference>
<evidence type="ECO:0000256" key="7">
    <source>
        <dbReference type="ARBA" id="ARBA00022801"/>
    </source>
</evidence>
<comment type="similarity">
    <text evidence="2">Belongs to the Nudix hydrolase family.</text>
</comment>
<dbReference type="Pfam" id="PF00293">
    <property type="entry name" value="NUDIX"/>
    <property type="match status" value="1"/>
</dbReference>
<dbReference type="AlphaFoldDB" id="A0A1A9GLM8"/>
<keyword evidence="9" id="KW-0234">DNA repair</keyword>
<dbReference type="SUPFAM" id="SSF55811">
    <property type="entry name" value="Nudix"/>
    <property type="match status" value="1"/>
</dbReference>
<keyword evidence="5" id="KW-0479">Metal-binding</keyword>
<evidence type="ECO:0000313" key="15">
    <source>
        <dbReference type="Proteomes" id="UP000077868"/>
    </source>
</evidence>
<name>A0A1A9GLM8_9ACTN</name>
<comment type="cofactor">
    <cofactor evidence="1">
        <name>Mg(2+)</name>
        <dbReference type="ChEBI" id="CHEBI:18420"/>
    </cofactor>
</comment>
<evidence type="ECO:0000256" key="12">
    <source>
        <dbReference type="SAM" id="MobiDB-lite"/>
    </source>
</evidence>
<comment type="catalytic activity">
    <reaction evidence="10">
        <text>8-oxo-dGTP + H2O = 8-oxo-dGMP + diphosphate + H(+)</text>
        <dbReference type="Rhea" id="RHEA:31575"/>
        <dbReference type="ChEBI" id="CHEBI:15377"/>
        <dbReference type="ChEBI" id="CHEBI:15378"/>
        <dbReference type="ChEBI" id="CHEBI:33019"/>
        <dbReference type="ChEBI" id="CHEBI:63224"/>
        <dbReference type="ChEBI" id="CHEBI:77896"/>
        <dbReference type="EC" id="3.6.1.55"/>
    </reaction>
</comment>
<keyword evidence="8" id="KW-0460">Magnesium</keyword>
<evidence type="ECO:0000256" key="4">
    <source>
        <dbReference type="ARBA" id="ARBA00022705"/>
    </source>
</evidence>
<protein>
    <recommendedName>
        <fullName evidence="11">8-oxo-dGTP diphosphatase</fullName>
        <ecNumber evidence="11">3.6.1.55</ecNumber>
    </recommendedName>
</protein>
<evidence type="ECO:0000256" key="8">
    <source>
        <dbReference type="ARBA" id="ARBA00022842"/>
    </source>
</evidence>
<dbReference type="PANTHER" id="PTHR47707:SF1">
    <property type="entry name" value="NUDIX HYDROLASE FAMILY PROTEIN"/>
    <property type="match status" value="1"/>
</dbReference>
<reference evidence="14 15" key="1">
    <citation type="submission" date="2016-03" db="EMBL/GenBank/DDBJ databases">
        <title>Complete genome sequence of a soil Actinobacterium, Nocardioides dokdonensis FR1436.</title>
        <authorList>
            <person name="Kwon S.-K."/>
            <person name="Kim K."/>
            <person name="Kim J.F."/>
        </authorList>
    </citation>
    <scope>NUCLEOTIDE SEQUENCE [LARGE SCALE GENOMIC DNA]</scope>
    <source>
        <strain evidence="14 15">FR1436</strain>
    </source>
</reference>
<organism evidence="14 15">
    <name type="scientific">Nocardioides dokdonensis FR1436</name>
    <dbReference type="NCBI Taxonomy" id="1300347"/>
    <lineage>
        <taxon>Bacteria</taxon>
        <taxon>Bacillati</taxon>
        <taxon>Actinomycetota</taxon>
        <taxon>Actinomycetes</taxon>
        <taxon>Propionibacteriales</taxon>
        <taxon>Nocardioidaceae</taxon>
        <taxon>Nocardioides</taxon>
    </lineage>
</organism>
<feature type="region of interest" description="Disordered" evidence="12">
    <location>
        <begin position="203"/>
        <end position="234"/>
    </location>
</feature>
<keyword evidence="3" id="KW-0515">Mutator protein</keyword>
<keyword evidence="7 14" id="KW-0378">Hydrolase</keyword>
<proteinExistence type="inferred from homology"/>
<dbReference type="GO" id="GO:0044715">
    <property type="term" value="F:8-oxo-dGDP phosphatase activity"/>
    <property type="evidence" value="ECO:0007669"/>
    <property type="project" value="TreeGrafter"/>
</dbReference>
<keyword evidence="15" id="KW-1185">Reference proteome</keyword>
<evidence type="ECO:0000256" key="11">
    <source>
        <dbReference type="ARBA" id="ARBA00038905"/>
    </source>
</evidence>
<dbReference type="PATRIC" id="fig|1300347.3.peg.2142"/>